<dbReference type="AlphaFoldDB" id="A0A1A9BI59"/>
<keyword evidence="3" id="KW-1185">Reference proteome</keyword>
<dbReference type="EMBL" id="FLRH01000004">
    <property type="protein sequence ID" value="SBT68863.1"/>
    <property type="molecule type" value="Genomic_DNA"/>
</dbReference>
<gene>
    <name evidence="2" type="ORF">GA0070622_5975</name>
</gene>
<evidence type="ECO:0000313" key="3">
    <source>
        <dbReference type="Proteomes" id="UP000199558"/>
    </source>
</evidence>
<reference evidence="3" key="1">
    <citation type="submission" date="2016-06" db="EMBL/GenBank/DDBJ databases">
        <authorList>
            <person name="Varghese N."/>
            <person name="Submissions Spin"/>
        </authorList>
    </citation>
    <scope>NUCLEOTIDE SEQUENCE [LARGE SCALE GENOMIC DNA]</scope>
    <source>
        <strain evidence="3">DSM 45794</strain>
    </source>
</reference>
<dbReference type="Proteomes" id="UP000199558">
    <property type="component" value="Unassembled WGS sequence"/>
</dbReference>
<feature type="transmembrane region" description="Helical" evidence="1">
    <location>
        <begin position="173"/>
        <end position="195"/>
    </location>
</feature>
<dbReference type="OrthoDB" id="2151407at2"/>
<feature type="transmembrane region" description="Helical" evidence="1">
    <location>
        <begin position="207"/>
        <end position="227"/>
    </location>
</feature>
<keyword evidence="1" id="KW-1133">Transmembrane helix</keyword>
<dbReference type="STRING" id="946078.GA0070622_5975"/>
<proteinExistence type="predicted"/>
<sequence>MLRSRSPWSLAALLVGLTVVAQALLVPLFAAPAAHLAPRDLPVAVAGPPAAAELAARLAAARPGGFAVTTLPDAAAADRALRGREVYAAFVAGPDGVALHTAPAASPTVAALLTEAAGQLSGGSPVPVTPVVPADPDDPRGAGFAAGFLPLALTGMLAGALLTLLVAGRVARFAGLIGYAVVAGGVGVAVLHGWLGLVDGDPWREAGAIGLFSLAAAGTVAGLGALLGRAGIGLGALLVFLVGNPLSAVAAAPELLPQPWGTVGQFLPVGAGGTLLRSAAFFDGAGAGRSLAVLAGYALVGLALVLIGRRSGGLGEAPVSRPARAEVTV</sequence>
<organism evidence="2 3">
    <name type="scientific">Micromonospora sediminicola</name>
    <dbReference type="NCBI Taxonomy" id="946078"/>
    <lineage>
        <taxon>Bacteria</taxon>
        <taxon>Bacillati</taxon>
        <taxon>Actinomycetota</taxon>
        <taxon>Actinomycetes</taxon>
        <taxon>Micromonosporales</taxon>
        <taxon>Micromonosporaceae</taxon>
        <taxon>Micromonospora</taxon>
    </lineage>
</organism>
<feature type="transmembrane region" description="Helical" evidence="1">
    <location>
        <begin position="287"/>
        <end position="307"/>
    </location>
</feature>
<evidence type="ECO:0008006" key="4">
    <source>
        <dbReference type="Google" id="ProtNLM"/>
    </source>
</evidence>
<keyword evidence="1" id="KW-0812">Transmembrane</keyword>
<protein>
    <recommendedName>
        <fullName evidence="4">ABC-2 family transporter protein</fullName>
    </recommendedName>
</protein>
<dbReference type="RefSeq" id="WP_091582429.1">
    <property type="nucleotide sequence ID" value="NZ_FLRH01000004.1"/>
</dbReference>
<evidence type="ECO:0000313" key="2">
    <source>
        <dbReference type="EMBL" id="SBT68863.1"/>
    </source>
</evidence>
<evidence type="ECO:0000256" key="1">
    <source>
        <dbReference type="SAM" id="Phobius"/>
    </source>
</evidence>
<feature type="transmembrane region" description="Helical" evidence="1">
    <location>
        <begin position="234"/>
        <end position="252"/>
    </location>
</feature>
<accession>A0A1A9BI59</accession>
<feature type="transmembrane region" description="Helical" evidence="1">
    <location>
        <begin position="142"/>
        <end position="166"/>
    </location>
</feature>
<name>A0A1A9BI59_9ACTN</name>
<keyword evidence="1" id="KW-0472">Membrane</keyword>